<protein>
    <recommendedName>
        <fullName evidence="4">Tetratricopeptide repeat protein 15</fullName>
    </recommendedName>
</protein>
<dbReference type="OrthoDB" id="428342at2759"/>
<dbReference type="InParanoid" id="A0A1V8TGY4"/>
<dbReference type="Proteomes" id="UP000192596">
    <property type="component" value="Unassembled WGS sequence"/>
</dbReference>
<sequence>MDSPKSPSGSVRRHIRNISHPLPRRNTKGPLDAVDDPLAHQPTRIRSDATAEDAPVESQTSTPTQAKPLPLAPTRKIDLRFLQNPQTYYQLATDDIPAAFLESEHQPLPDATLPDLLAKGHFRPAAVVALRQLLQADSNNAENILPLLYTRLACLVLISKPDLAAEEALQLTDFLGRGTPSAKDLLPNVPWELRILLVRLQAIVADDGGRRAIMALYALAAEVRSHLRDTNESGDVQMAQTWSSRLRDLGFRVADAFVEMGELETATRHLESLLEVDTDEVNFRKALLRVRLGDIDGAERSMKGIASEERHDTIAALLTIANDDWHNAVNAWRSVGEKYPTSDFFQQNAAVCLMYTGRLAESREILERLAEEHDAYPALLFNLSTLYELCTERAVDRKTDLATSRAAKPATPSSGGWERSNADFKL</sequence>
<dbReference type="PANTHER" id="PTHR21581">
    <property type="entry name" value="D-ALANYL-D-ALANINE CARBOXYPEPTIDASE"/>
    <property type="match status" value="1"/>
</dbReference>
<proteinExistence type="predicted"/>
<feature type="compositionally biased region" description="Basic residues" evidence="1">
    <location>
        <begin position="11"/>
        <end position="27"/>
    </location>
</feature>
<name>A0A1V8TGY4_9PEZI</name>
<dbReference type="EMBL" id="NAJO01000008">
    <property type="protein sequence ID" value="OQO10649.1"/>
    <property type="molecule type" value="Genomic_DNA"/>
</dbReference>
<accession>A0A1V8TGY4</accession>
<dbReference type="SUPFAM" id="SSF48452">
    <property type="entry name" value="TPR-like"/>
    <property type="match status" value="1"/>
</dbReference>
<dbReference type="InterPro" id="IPR011990">
    <property type="entry name" value="TPR-like_helical_dom_sf"/>
</dbReference>
<dbReference type="GO" id="GO:0030008">
    <property type="term" value="C:TRAPP complex"/>
    <property type="evidence" value="ECO:0007669"/>
    <property type="project" value="TreeGrafter"/>
</dbReference>
<feature type="region of interest" description="Disordered" evidence="1">
    <location>
        <begin position="1"/>
        <end position="72"/>
    </location>
</feature>
<dbReference type="PANTHER" id="PTHR21581:SF6">
    <property type="entry name" value="TRAFFICKING PROTEIN PARTICLE COMPLEX SUBUNIT 12"/>
    <property type="match status" value="1"/>
</dbReference>
<dbReference type="STRING" id="1507870.A0A1V8TGY4"/>
<feature type="region of interest" description="Disordered" evidence="1">
    <location>
        <begin position="401"/>
        <end position="426"/>
    </location>
</feature>
<dbReference type="Gene3D" id="1.25.40.10">
    <property type="entry name" value="Tetratricopeptide repeat domain"/>
    <property type="match status" value="1"/>
</dbReference>
<keyword evidence="3" id="KW-1185">Reference proteome</keyword>
<evidence type="ECO:0000256" key="1">
    <source>
        <dbReference type="SAM" id="MobiDB-lite"/>
    </source>
</evidence>
<reference evidence="3" key="1">
    <citation type="submission" date="2017-03" db="EMBL/GenBank/DDBJ databases">
        <title>Genomes of endolithic fungi from Antarctica.</title>
        <authorList>
            <person name="Coleine C."/>
            <person name="Masonjones S."/>
            <person name="Stajich J.E."/>
        </authorList>
    </citation>
    <scope>NUCLEOTIDE SEQUENCE [LARGE SCALE GENOMIC DNA]</scope>
    <source>
        <strain evidence="3">CCFEE 5527</strain>
    </source>
</reference>
<evidence type="ECO:0000313" key="2">
    <source>
        <dbReference type="EMBL" id="OQO10649.1"/>
    </source>
</evidence>
<gene>
    <name evidence="2" type="ORF">B0A48_03947</name>
</gene>
<evidence type="ECO:0008006" key="4">
    <source>
        <dbReference type="Google" id="ProtNLM"/>
    </source>
</evidence>
<evidence type="ECO:0000313" key="3">
    <source>
        <dbReference type="Proteomes" id="UP000192596"/>
    </source>
</evidence>
<comment type="caution">
    <text evidence="2">The sequence shown here is derived from an EMBL/GenBank/DDBJ whole genome shotgun (WGS) entry which is preliminary data.</text>
</comment>
<dbReference type="GO" id="GO:0005794">
    <property type="term" value="C:Golgi apparatus"/>
    <property type="evidence" value="ECO:0007669"/>
    <property type="project" value="TreeGrafter"/>
</dbReference>
<organism evidence="2 3">
    <name type="scientific">Cryoendolithus antarcticus</name>
    <dbReference type="NCBI Taxonomy" id="1507870"/>
    <lineage>
        <taxon>Eukaryota</taxon>
        <taxon>Fungi</taxon>
        <taxon>Dikarya</taxon>
        <taxon>Ascomycota</taxon>
        <taxon>Pezizomycotina</taxon>
        <taxon>Dothideomycetes</taxon>
        <taxon>Dothideomycetidae</taxon>
        <taxon>Cladosporiales</taxon>
        <taxon>Cladosporiaceae</taxon>
        <taxon>Cryoendolithus</taxon>
    </lineage>
</organism>
<dbReference type="AlphaFoldDB" id="A0A1V8TGY4"/>